<dbReference type="PANTHER" id="PTHR47861">
    <property type="entry name" value="FKBP-TYPE PEPTIDYL-PROLYL CIS-TRANS ISOMERASE SLYD"/>
    <property type="match status" value="1"/>
</dbReference>
<dbReference type="PATRIC" id="fig|869212.3.peg.4178"/>
<keyword evidence="5" id="KW-0963">Cytoplasm</keyword>
<dbReference type="PANTHER" id="PTHR47861:SF3">
    <property type="entry name" value="FKBP-TYPE PEPTIDYL-PROLYL CIS-TRANS ISOMERASE SLYD"/>
    <property type="match status" value="1"/>
</dbReference>
<comment type="similarity">
    <text evidence="3">Belongs to the FKBP-type PPIase family.</text>
</comment>
<evidence type="ECO:0000313" key="9">
    <source>
        <dbReference type="EMBL" id="AFM14770.1"/>
    </source>
</evidence>
<evidence type="ECO:0000256" key="5">
    <source>
        <dbReference type="ARBA" id="ARBA00022490"/>
    </source>
</evidence>
<dbReference type="RefSeq" id="WP_014805245.1">
    <property type="nucleotide sequence ID" value="NC_018020.1"/>
</dbReference>
<evidence type="ECO:0000313" key="10">
    <source>
        <dbReference type="Proteomes" id="UP000006048"/>
    </source>
</evidence>
<protein>
    <recommendedName>
        <fullName evidence="4">peptidylprolyl isomerase</fullName>
        <ecNumber evidence="4">5.2.1.8</ecNumber>
    </recommendedName>
</protein>
<dbReference type="KEGG" id="tpx:Turpa_4137"/>
<keyword evidence="8 9" id="KW-0413">Isomerase</keyword>
<comment type="subcellular location">
    <subcellularLocation>
        <location evidence="2">Cytoplasm</location>
    </subcellularLocation>
</comment>
<comment type="catalytic activity">
    <reaction evidence="1">
        <text>[protein]-peptidylproline (omega=180) = [protein]-peptidylproline (omega=0)</text>
        <dbReference type="Rhea" id="RHEA:16237"/>
        <dbReference type="Rhea" id="RHEA-COMP:10747"/>
        <dbReference type="Rhea" id="RHEA-COMP:10748"/>
        <dbReference type="ChEBI" id="CHEBI:83833"/>
        <dbReference type="ChEBI" id="CHEBI:83834"/>
        <dbReference type="EC" id="5.2.1.8"/>
    </reaction>
</comment>
<proteinExistence type="inferred from homology"/>
<dbReference type="GO" id="GO:0005737">
    <property type="term" value="C:cytoplasm"/>
    <property type="evidence" value="ECO:0007669"/>
    <property type="project" value="UniProtKB-SubCell"/>
</dbReference>
<dbReference type="GO" id="GO:0003755">
    <property type="term" value="F:peptidyl-prolyl cis-trans isomerase activity"/>
    <property type="evidence" value="ECO:0007669"/>
    <property type="project" value="UniProtKB-KW"/>
</dbReference>
<dbReference type="AlphaFoldDB" id="I4BBW3"/>
<dbReference type="InterPro" id="IPR046357">
    <property type="entry name" value="PPIase_dom_sf"/>
</dbReference>
<dbReference type="Gene3D" id="3.10.50.40">
    <property type="match status" value="1"/>
</dbReference>
<dbReference type="EMBL" id="CP002959">
    <property type="protein sequence ID" value="AFM14770.1"/>
    <property type="molecule type" value="Genomic_DNA"/>
</dbReference>
<accession>I4BBW3</accession>
<evidence type="ECO:0000256" key="6">
    <source>
        <dbReference type="ARBA" id="ARBA00023110"/>
    </source>
</evidence>
<keyword evidence="6" id="KW-0697">Rotamase</keyword>
<dbReference type="Proteomes" id="UP000006048">
    <property type="component" value="Chromosome"/>
</dbReference>
<evidence type="ECO:0000256" key="1">
    <source>
        <dbReference type="ARBA" id="ARBA00000971"/>
    </source>
</evidence>
<keyword evidence="7" id="KW-0143">Chaperone</keyword>
<keyword evidence="10" id="KW-1185">Reference proteome</keyword>
<evidence type="ECO:0000256" key="7">
    <source>
        <dbReference type="ARBA" id="ARBA00023186"/>
    </source>
</evidence>
<evidence type="ECO:0000256" key="4">
    <source>
        <dbReference type="ARBA" id="ARBA00013194"/>
    </source>
</evidence>
<dbReference type="STRING" id="869212.Turpa_4137"/>
<evidence type="ECO:0000256" key="3">
    <source>
        <dbReference type="ARBA" id="ARBA00006577"/>
    </source>
</evidence>
<dbReference type="HOGENOM" id="CLU_098197_1_0_12"/>
<dbReference type="SUPFAM" id="SSF54534">
    <property type="entry name" value="FKBP-like"/>
    <property type="match status" value="1"/>
</dbReference>
<reference evidence="9 10" key="1">
    <citation type="submission" date="2012-06" db="EMBL/GenBank/DDBJ databases">
        <title>The complete chromosome of genome of Turneriella parva DSM 21527.</title>
        <authorList>
            <consortium name="US DOE Joint Genome Institute (JGI-PGF)"/>
            <person name="Lucas S."/>
            <person name="Han J."/>
            <person name="Lapidus A."/>
            <person name="Bruce D."/>
            <person name="Goodwin L."/>
            <person name="Pitluck S."/>
            <person name="Peters L."/>
            <person name="Kyrpides N."/>
            <person name="Mavromatis K."/>
            <person name="Ivanova N."/>
            <person name="Mikhailova N."/>
            <person name="Chertkov O."/>
            <person name="Detter J.C."/>
            <person name="Tapia R."/>
            <person name="Han C."/>
            <person name="Land M."/>
            <person name="Hauser L."/>
            <person name="Markowitz V."/>
            <person name="Cheng J.-F."/>
            <person name="Hugenholtz P."/>
            <person name="Woyke T."/>
            <person name="Wu D."/>
            <person name="Gronow S."/>
            <person name="Wellnitz S."/>
            <person name="Brambilla E."/>
            <person name="Klenk H.-P."/>
            <person name="Eisen J.A."/>
        </authorList>
    </citation>
    <scope>NUCLEOTIDE SEQUENCE [LARGE SCALE GENOMIC DNA]</scope>
    <source>
        <strain evidence="10">ATCC BAA-1111 / DSM 21527 / NCTC 11395 / H</strain>
    </source>
</reference>
<dbReference type="EC" id="5.2.1.8" evidence="4"/>
<evidence type="ECO:0000256" key="2">
    <source>
        <dbReference type="ARBA" id="ARBA00004496"/>
    </source>
</evidence>
<gene>
    <name evidence="9" type="ordered locus">Turpa_4137</name>
</gene>
<organism evidence="9 10">
    <name type="scientific">Turneriella parva (strain ATCC BAA-1111 / DSM 21527 / NCTC 11395 / H)</name>
    <name type="common">Leptospira parva</name>
    <dbReference type="NCBI Taxonomy" id="869212"/>
    <lineage>
        <taxon>Bacteria</taxon>
        <taxon>Pseudomonadati</taxon>
        <taxon>Spirochaetota</taxon>
        <taxon>Spirochaetia</taxon>
        <taxon>Leptospirales</taxon>
        <taxon>Leptospiraceae</taxon>
        <taxon>Turneriella</taxon>
    </lineage>
</organism>
<dbReference type="OrthoDB" id="9808891at2"/>
<sequence length="156" mass="17210">MQVARNKVVTINYTLSETGKAKLEDGTLDYLHGFKNLMPALEKFLTDKKEGFSGKVEMGPRDAFGERQNEMVMKIPKDQLENPAEITVGTQIELESEEGVIPGLVTAVHDTEIEVDGNHPYAGKSITFDIKVLKIRDASAEELSHGHAHGAHGHHH</sequence>
<evidence type="ECO:0000256" key="8">
    <source>
        <dbReference type="ARBA" id="ARBA00023235"/>
    </source>
</evidence>
<name>I4BBW3_TURPD</name>